<comment type="caution">
    <text evidence="4">The sequence shown here is derived from an EMBL/GenBank/DDBJ whole genome shotgun (WGS) entry which is preliminary data.</text>
</comment>
<feature type="domain" description="Serpin" evidence="3">
    <location>
        <begin position="20"/>
        <end position="411"/>
    </location>
</feature>
<dbReference type="Pfam" id="PF00079">
    <property type="entry name" value="Serpin"/>
    <property type="match status" value="1"/>
</dbReference>
<evidence type="ECO:0000256" key="2">
    <source>
        <dbReference type="RuleBase" id="RU000411"/>
    </source>
</evidence>
<gene>
    <name evidence="4" type="ORF">QYE76_064266</name>
</gene>
<evidence type="ECO:0000256" key="1">
    <source>
        <dbReference type="ARBA" id="ARBA00009500"/>
    </source>
</evidence>
<keyword evidence="5" id="KW-1185">Reference proteome</keyword>
<dbReference type="Proteomes" id="UP001231189">
    <property type="component" value="Unassembled WGS sequence"/>
</dbReference>
<dbReference type="GO" id="GO:0005615">
    <property type="term" value="C:extracellular space"/>
    <property type="evidence" value="ECO:0007669"/>
    <property type="project" value="InterPro"/>
</dbReference>
<dbReference type="SUPFAM" id="SSF56574">
    <property type="entry name" value="Serpins"/>
    <property type="match status" value="1"/>
</dbReference>
<dbReference type="InterPro" id="IPR000215">
    <property type="entry name" value="Serpin_fam"/>
</dbReference>
<dbReference type="Gene3D" id="2.10.310.10">
    <property type="entry name" value="Serpins superfamily"/>
    <property type="match status" value="1"/>
</dbReference>
<organism evidence="4 5">
    <name type="scientific">Lolium multiflorum</name>
    <name type="common">Italian ryegrass</name>
    <name type="synonym">Lolium perenne subsp. multiflorum</name>
    <dbReference type="NCBI Taxonomy" id="4521"/>
    <lineage>
        <taxon>Eukaryota</taxon>
        <taxon>Viridiplantae</taxon>
        <taxon>Streptophyta</taxon>
        <taxon>Embryophyta</taxon>
        <taxon>Tracheophyta</taxon>
        <taxon>Spermatophyta</taxon>
        <taxon>Magnoliopsida</taxon>
        <taxon>Liliopsida</taxon>
        <taxon>Poales</taxon>
        <taxon>Poaceae</taxon>
        <taxon>BOP clade</taxon>
        <taxon>Pooideae</taxon>
        <taxon>Poodae</taxon>
        <taxon>Poeae</taxon>
        <taxon>Poeae Chloroplast Group 2 (Poeae type)</taxon>
        <taxon>Loliodinae</taxon>
        <taxon>Loliinae</taxon>
        <taxon>Lolium</taxon>
    </lineage>
</organism>
<evidence type="ECO:0000259" key="3">
    <source>
        <dbReference type="SMART" id="SM00093"/>
    </source>
</evidence>
<dbReference type="FunFam" id="2.10.310.10:FF:000001">
    <property type="entry name" value="Serpin family A member 1"/>
    <property type="match status" value="1"/>
</dbReference>
<dbReference type="InterPro" id="IPR042185">
    <property type="entry name" value="Serpin_sf_2"/>
</dbReference>
<accession>A0AAD8S651</accession>
<dbReference type="Gene3D" id="2.30.39.10">
    <property type="entry name" value="Alpha-1-antitrypsin, domain 1"/>
    <property type="match status" value="1"/>
</dbReference>
<protein>
    <recommendedName>
        <fullName evidence="3">Serpin domain-containing protein</fullName>
    </recommendedName>
</protein>
<dbReference type="InterPro" id="IPR023796">
    <property type="entry name" value="Serpin_dom"/>
</dbReference>
<reference evidence="4" key="1">
    <citation type="submission" date="2023-07" db="EMBL/GenBank/DDBJ databases">
        <title>A chromosome-level genome assembly of Lolium multiflorum.</title>
        <authorList>
            <person name="Chen Y."/>
            <person name="Copetti D."/>
            <person name="Kolliker R."/>
            <person name="Studer B."/>
        </authorList>
    </citation>
    <scope>NUCLEOTIDE SEQUENCE</scope>
    <source>
        <strain evidence="4">02402/16</strain>
        <tissue evidence="4">Leaf</tissue>
    </source>
</reference>
<dbReference type="EMBL" id="JAUUTY010000004">
    <property type="protein sequence ID" value="KAK1646461.1"/>
    <property type="molecule type" value="Genomic_DNA"/>
</dbReference>
<dbReference type="Gene3D" id="3.30.497.10">
    <property type="entry name" value="Antithrombin, subunit I, domain 2"/>
    <property type="match status" value="1"/>
</dbReference>
<comment type="similarity">
    <text evidence="1 2">Belongs to the serpin family.</text>
</comment>
<dbReference type="PANTHER" id="PTHR11461">
    <property type="entry name" value="SERINE PROTEASE INHIBITOR, SERPIN"/>
    <property type="match status" value="1"/>
</dbReference>
<sequence>MARPTKKSRQSGAGLAGLAARLIKRLADENPGCNLVFSPVSIYAAVSLLAPGARGETLDEVLRLLGARSRHELEESISTMVADALKDRSDSGGPSVAFACGVWNDRMRPLKPAYREAIVNTYMAEASAVDFHKNAEEAAEQINAWVADVTRNLINDVVSARAFKWKTDVVLANAIYFKGKCDLPFYKRNTRTMPFHRLDGAAIDAPFMHNSSRHFIAVHDGFKVLKLQYKMPQHDYRWTPNYPRTANLKKDTQYAMCIFPPDAYDGLRALLDEITSRPGFVHDHLPSSTVEVGDFGVPKFKLEFTSNVTRILQRLGLVLPFGMGADLSDMIETDGSGLPLVVQDVFHKAIIEVNKEGTVAAAVTTTPMAFGCAPPMMQEPTVDFVADHPFAYFILEESTGAILFAGHVVDPTDGKVPVRTTKPVAATARGYELPSSMHLGQVGQTRNITSSTGVATLAAGLGRCLFEGSVDKNLIFSPLSISLRLRLFPLAPMVLHLTRYSMSSACIHGASWRIWSRAWRPR</sequence>
<dbReference type="InterPro" id="IPR042178">
    <property type="entry name" value="Serpin_sf_1"/>
</dbReference>
<dbReference type="InterPro" id="IPR036186">
    <property type="entry name" value="Serpin_sf"/>
</dbReference>
<dbReference type="SMART" id="SM00093">
    <property type="entry name" value="SERPIN"/>
    <property type="match status" value="1"/>
</dbReference>
<dbReference type="CDD" id="cd02043">
    <property type="entry name" value="serpinP_plants"/>
    <property type="match status" value="1"/>
</dbReference>
<dbReference type="GO" id="GO:0004867">
    <property type="term" value="F:serine-type endopeptidase inhibitor activity"/>
    <property type="evidence" value="ECO:0007669"/>
    <property type="project" value="InterPro"/>
</dbReference>
<dbReference type="AlphaFoldDB" id="A0AAD8S651"/>
<evidence type="ECO:0000313" key="4">
    <source>
        <dbReference type="EMBL" id="KAK1646461.1"/>
    </source>
</evidence>
<dbReference type="Gene3D" id="6.20.40.10">
    <property type="match status" value="1"/>
</dbReference>
<dbReference type="PANTHER" id="PTHR11461:SF386">
    <property type="entry name" value="SERPIN DOMAIN-CONTAINING PROTEIN"/>
    <property type="match status" value="1"/>
</dbReference>
<evidence type="ECO:0000313" key="5">
    <source>
        <dbReference type="Proteomes" id="UP001231189"/>
    </source>
</evidence>
<proteinExistence type="inferred from homology"/>
<name>A0AAD8S651_LOLMU</name>